<dbReference type="Proteomes" id="UP000662857">
    <property type="component" value="Chromosome"/>
</dbReference>
<sequence>MGQRTYEFSQVFNFRDLGGHPTADGRTVRWRRLFRSDALSNLTDPDREPFQQLGIRTVIDLRRSYELAADGRVPAWDGVTHHNIDPGHPEWSLTPYQDGLDPQRYLADRYRDMADTGAAGLVRAVAMLADSDTVPAVVHCVAGKDRTGVVCALTLSLLGVDDEVIDADYAHSSIGNQRYIEWIQRNGRPDAVMRPWFYSHPGTMRLFLQELRERHGSVEEYVGKAGLGPERITTLREQLLE</sequence>
<dbReference type="PANTHER" id="PTHR31126:SF1">
    <property type="entry name" value="TYROSINE SPECIFIC PROTEIN PHOSPHATASES DOMAIN-CONTAINING PROTEIN"/>
    <property type="match status" value="1"/>
</dbReference>
<dbReference type="InterPro" id="IPR016130">
    <property type="entry name" value="Tyr_Pase_AS"/>
</dbReference>
<dbReference type="SUPFAM" id="SSF52799">
    <property type="entry name" value="(Phosphotyrosine protein) phosphatases II"/>
    <property type="match status" value="1"/>
</dbReference>
<dbReference type="EMBL" id="CP070499">
    <property type="protein sequence ID" value="QSB17435.1"/>
    <property type="molecule type" value="Genomic_DNA"/>
</dbReference>
<proteinExistence type="inferred from homology"/>
<accession>A0A895YNA4</accession>
<dbReference type="AlphaFoldDB" id="A0A895YNA4"/>
<reference evidence="3" key="1">
    <citation type="submission" date="2021-02" db="EMBL/GenBank/DDBJ databases">
        <title>Natrosporangium hydrolyticum gen. nov., sp. nov, a haloalkaliphilic actinobacterium from a soda solonchak soil.</title>
        <authorList>
            <person name="Sorokin D.Y."/>
            <person name="Khijniak T.V."/>
            <person name="Zakharycheva A.P."/>
            <person name="Boueva O.V."/>
            <person name="Ariskina E.V."/>
            <person name="Hahnke R.L."/>
            <person name="Bunk B."/>
            <person name="Sproer C."/>
            <person name="Schumann P."/>
            <person name="Evtushenko L.I."/>
            <person name="Kublanov I.V."/>
        </authorList>
    </citation>
    <scope>NUCLEOTIDE SEQUENCE</scope>
    <source>
        <strain evidence="3">DSM 106523</strain>
    </source>
</reference>
<evidence type="ECO:0000256" key="1">
    <source>
        <dbReference type="ARBA" id="ARBA00009580"/>
    </source>
</evidence>
<dbReference type="InterPro" id="IPR026893">
    <property type="entry name" value="Tyr/Ser_Pase_IphP-type"/>
</dbReference>
<organism evidence="3 4">
    <name type="scientific">Natronosporangium hydrolyticum</name>
    <dbReference type="NCBI Taxonomy" id="2811111"/>
    <lineage>
        <taxon>Bacteria</taxon>
        <taxon>Bacillati</taxon>
        <taxon>Actinomycetota</taxon>
        <taxon>Actinomycetes</taxon>
        <taxon>Micromonosporales</taxon>
        <taxon>Micromonosporaceae</taxon>
        <taxon>Natronosporangium</taxon>
    </lineage>
</organism>
<protein>
    <submittedName>
        <fullName evidence="3">Tyrosine-protein phosphatase</fullName>
    </submittedName>
</protein>
<dbReference type="Pfam" id="PF13350">
    <property type="entry name" value="Y_phosphatase3"/>
    <property type="match status" value="1"/>
</dbReference>
<evidence type="ECO:0000313" key="3">
    <source>
        <dbReference type="EMBL" id="QSB17435.1"/>
    </source>
</evidence>
<evidence type="ECO:0000313" key="4">
    <source>
        <dbReference type="Proteomes" id="UP000662857"/>
    </source>
</evidence>
<keyword evidence="4" id="KW-1185">Reference proteome</keyword>
<dbReference type="PROSITE" id="PS50056">
    <property type="entry name" value="TYR_PHOSPHATASE_2"/>
    <property type="match status" value="1"/>
</dbReference>
<dbReference type="PROSITE" id="PS00383">
    <property type="entry name" value="TYR_PHOSPHATASE_1"/>
    <property type="match status" value="1"/>
</dbReference>
<dbReference type="InterPro" id="IPR029021">
    <property type="entry name" value="Prot-tyrosine_phosphatase-like"/>
</dbReference>
<feature type="domain" description="Tyrosine specific protein phosphatases" evidence="2">
    <location>
        <begin position="119"/>
        <end position="178"/>
    </location>
</feature>
<evidence type="ECO:0000259" key="2">
    <source>
        <dbReference type="PROSITE" id="PS50056"/>
    </source>
</evidence>
<dbReference type="KEGG" id="nhy:JQS43_18755"/>
<comment type="similarity">
    <text evidence="1">Belongs to the protein-tyrosine phosphatase family.</text>
</comment>
<dbReference type="PANTHER" id="PTHR31126">
    <property type="entry name" value="TYROSINE-PROTEIN PHOSPHATASE"/>
    <property type="match status" value="1"/>
</dbReference>
<dbReference type="InterPro" id="IPR000387">
    <property type="entry name" value="Tyr_Pase_dom"/>
</dbReference>
<name>A0A895YNA4_9ACTN</name>
<dbReference type="Gene3D" id="3.90.190.10">
    <property type="entry name" value="Protein tyrosine phosphatase superfamily"/>
    <property type="match status" value="1"/>
</dbReference>
<dbReference type="GO" id="GO:0004721">
    <property type="term" value="F:phosphoprotein phosphatase activity"/>
    <property type="evidence" value="ECO:0007669"/>
    <property type="project" value="InterPro"/>
</dbReference>
<gene>
    <name evidence="3" type="ORF">JQS43_18755</name>
</gene>